<feature type="transmembrane region" description="Helical" evidence="8">
    <location>
        <begin position="83"/>
        <end position="102"/>
    </location>
</feature>
<dbReference type="CDD" id="cd17346">
    <property type="entry name" value="MFS_DtpA_like"/>
    <property type="match status" value="1"/>
</dbReference>
<feature type="transmembrane region" description="Helical" evidence="8">
    <location>
        <begin position="198"/>
        <end position="221"/>
    </location>
</feature>
<accession>A0ABQ6PCZ1</accession>
<keyword evidence="7 8" id="KW-0472">Membrane</keyword>
<evidence type="ECO:0000256" key="1">
    <source>
        <dbReference type="ARBA" id="ARBA00004651"/>
    </source>
</evidence>
<comment type="caution">
    <text evidence="9">The sequence shown here is derived from an EMBL/GenBank/DDBJ whole genome shotgun (WGS) entry which is preliminary data.</text>
</comment>
<keyword evidence="2" id="KW-0813">Transport</keyword>
<keyword evidence="10" id="KW-1185">Reference proteome</keyword>
<feature type="transmembrane region" description="Helical" evidence="8">
    <location>
        <begin position="360"/>
        <end position="382"/>
    </location>
</feature>
<feature type="transmembrane region" description="Helical" evidence="8">
    <location>
        <begin position="251"/>
        <end position="270"/>
    </location>
</feature>
<dbReference type="PANTHER" id="PTHR23517:SF15">
    <property type="entry name" value="PROTON-DEPENDENT OLIGOPEPTIDE FAMILY TRANSPORT PROTEIN"/>
    <property type="match status" value="1"/>
</dbReference>
<keyword evidence="5" id="KW-0653">Protein transport</keyword>
<dbReference type="InterPro" id="IPR005279">
    <property type="entry name" value="Dipep/tripep_permease"/>
</dbReference>
<keyword evidence="4 8" id="KW-0812">Transmembrane</keyword>
<evidence type="ECO:0000256" key="5">
    <source>
        <dbReference type="ARBA" id="ARBA00022856"/>
    </source>
</evidence>
<name>A0ABQ6PCZ1_9SPHN</name>
<feature type="transmembrane region" description="Helical" evidence="8">
    <location>
        <begin position="328"/>
        <end position="348"/>
    </location>
</feature>
<gene>
    <name evidence="9" type="ORF">NUTIK01_31740</name>
</gene>
<evidence type="ECO:0000256" key="7">
    <source>
        <dbReference type="ARBA" id="ARBA00023136"/>
    </source>
</evidence>
<dbReference type="Proteomes" id="UP001187221">
    <property type="component" value="Unassembled WGS sequence"/>
</dbReference>
<dbReference type="Pfam" id="PF00854">
    <property type="entry name" value="PTR2"/>
    <property type="match status" value="2"/>
</dbReference>
<dbReference type="NCBIfam" id="TIGR00924">
    <property type="entry name" value="yjdL_sub1_fam"/>
    <property type="match status" value="1"/>
</dbReference>
<feature type="transmembrane region" description="Helical" evidence="8">
    <location>
        <begin position="394"/>
        <end position="415"/>
    </location>
</feature>
<dbReference type="SUPFAM" id="SSF103473">
    <property type="entry name" value="MFS general substrate transporter"/>
    <property type="match status" value="1"/>
</dbReference>
<keyword evidence="3" id="KW-1003">Cell membrane</keyword>
<evidence type="ECO:0000256" key="8">
    <source>
        <dbReference type="SAM" id="Phobius"/>
    </source>
</evidence>
<sequence length="457" mass="49270">MKEARRVRDLFGHPAGLTVLFTVELWERFSFYGMRALLILYLTHVALAQRPQDMVGFATMAGLLGFDAARASSAQWQALASQIYGLYSGFVYFTPLIGGWLADRWFGKSRMIVAGGVLVALGHVLLTTHATFLLALVLVILGTGGLKGNIAAQVADLYAPQDGRRERGFSLFYVGINTGATAAPLVCAWLAQVWGWSAAFEATSVGMLIGLAIYVACLRLLPGARGRQAPAASVADQVAAGRGEAKAARRAAWAVLGLISLASVFMWMSYEQQANAMMRWLVATPDDVMMAWIQAIPPSVVLLGTPLLNRWWSHQARRGREPGPVTKLLIGAGFVVAAQLLLPVYALVSGGKPPAMVPLLVYFLIWEMGDLFFSPAAMGLYSRLAPEGKGATTMAMWYLTVFLGNIASGWIGGLWGLFSPVVYWTMIAALSGGCITIIALAAPTLRRIIARTRTLEA</sequence>
<keyword evidence="5" id="KW-0571">Peptide transport</keyword>
<keyword evidence="6 8" id="KW-1133">Transmembrane helix</keyword>
<evidence type="ECO:0000256" key="3">
    <source>
        <dbReference type="ARBA" id="ARBA00022475"/>
    </source>
</evidence>
<dbReference type="EMBL" id="BTFW01000001">
    <property type="protein sequence ID" value="GMM62397.1"/>
    <property type="molecule type" value="Genomic_DNA"/>
</dbReference>
<dbReference type="InterPro" id="IPR050171">
    <property type="entry name" value="MFS_Transporters"/>
</dbReference>
<evidence type="ECO:0000256" key="4">
    <source>
        <dbReference type="ARBA" id="ARBA00022692"/>
    </source>
</evidence>
<feature type="transmembrane region" description="Helical" evidence="8">
    <location>
        <begin position="171"/>
        <end position="192"/>
    </location>
</feature>
<organism evidence="9 10">
    <name type="scientific">Novosphingobium pituita</name>
    <dbReference type="NCBI Taxonomy" id="3056842"/>
    <lineage>
        <taxon>Bacteria</taxon>
        <taxon>Pseudomonadati</taxon>
        <taxon>Pseudomonadota</taxon>
        <taxon>Alphaproteobacteria</taxon>
        <taxon>Sphingomonadales</taxon>
        <taxon>Sphingomonadaceae</taxon>
        <taxon>Novosphingobium</taxon>
    </lineage>
</organism>
<comment type="subcellular location">
    <subcellularLocation>
        <location evidence="1">Cell membrane</location>
        <topology evidence="1">Multi-pass membrane protein</topology>
    </subcellularLocation>
</comment>
<dbReference type="Gene3D" id="1.20.1250.20">
    <property type="entry name" value="MFS general substrate transporter like domains"/>
    <property type="match status" value="2"/>
</dbReference>
<proteinExistence type="predicted"/>
<evidence type="ECO:0000313" key="9">
    <source>
        <dbReference type="EMBL" id="GMM62397.1"/>
    </source>
</evidence>
<protein>
    <submittedName>
        <fullName evidence="9">Peptide MFS transporter</fullName>
    </submittedName>
</protein>
<feature type="transmembrane region" description="Helical" evidence="8">
    <location>
        <begin position="421"/>
        <end position="445"/>
    </location>
</feature>
<evidence type="ECO:0000256" key="6">
    <source>
        <dbReference type="ARBA" id="ARBA00022989"/>
    </source>
</evidence>
<evidence type="ECO:0000313" key="10">
    <source>
        <dbReference type="Proteomes" id="UP001187221"/>
    </source>
</evidence>
<dbReference type="InterPro" id="IPR036259">
    <property type="entry name" value="MFS_trans_sf"/>
</dbReference>
<evidence type="ECO:0000256" key="2">
    <source>
        <dbReference type="ARBA" id="ARBA00022448"/>
    </source>
</evidence>
<feature type="transmembrane region" description="Helical" evidence="8">
    <location>
        <begin position="290"/>
        <end position="308"/>
    </location>
</feature>
<dbReference type="InterPro" id="IPR000109">
    <property type="entry name" value="POT_fam"/>
</dbReference>
<dbReference type="PANTHER" id="PTHR23517">
    <property type="entry name" value="RESISTANCE PROTEIN MDTM, PUTATIVE-RELATED-RELATED"/>
    <property type="match status" value="1"/>
</dbReference>
<reference evidence="9 10" key="1">
    <citation type="submission" date="2023-06" db="EMBL/GenBank/DDBJ databases">
        <title>Draft genome sequence of Novosphingobium sp. strain IK01.</title>
        <authorList>
            <person name="Hatamoto M."/>
            <person name="Ikarashi T."/>
            <person name="Yamaguchi T."/>
        </authorList>
    </citation>
    <scope>NUCLEOTIDE SEQUENCE [LARGE SCALE GENOMIC DNA]</scope>
    <source>
        <strain evidence="9 10">IK01</strain>
    </source>
</reference>